<organism evidence="3 4">
    <name type="scientific">Paramecium sonneborni</name>
    <dbReference type="NCBI Taxonomy" id="65129"/>
    <lineage>
        <taxon>Eukaryota</taxon>
        <taxon>Sar</taxon>
        <taxon>Alveolata</taxon>
        <taxon>Ciliophora</taxon>
        <taxon>Intramacronucleata</taxon>
        <taxon>Oligohymenophorea</taxon>
        <taxon>Peniculida</taxon>
        <taxon>Parameciidae</taxon>
        <taxon>Paramecium</taxon>
    </lineage>
</organism>
<dbReference type="PANTHER" id="PTHR11223:SF2">
    <property type="entry name" value="EXPORTIN-1"/>
    <property type="match status" value="1"/>
</dbReference>
<evidence type="ECO:0000256" key="1">
    <source>
        <dbReference type="ARBA" id="ARBA00009466"/>
    </source>
</evidence>
<dbReference type="PROSITE" id="PS50166">
    <property type="entry name" value="IMPORTIN_B_NT"/>
    <property type="match status" value="1"/>
</dbReference>
<feature type="domain" description="Importin N-terminal" evidence="2">
    <location>
        <begin position="49"/>
        <end position="115"/>
    </location>
</feature>
<evidence type="ECO:0000259" key="2">
    <source>
        <dbReference type="PROSITE" id="PS50166"/>
    </source>
</evidence>
<gene>
    <name evidence="3" type="ORF">PSON_ATCC_30995.1.T0260086</name>
</gene>
<dbReference type="Pfam" id="PF18784">
    <property type="entry name" value="CRM1_repeat_2"/>
    <property type="match status" value="1"/>
</dbReference>
<dbReference type="EMBL" id="CAJJDN010000026">
    <property type="protein sequence ID" value="CAD8069912.1"/>
    <property type="molecule type" value="Genomic_DNA"/>
</dbReference>
<dbReference type="InterPro" id="IPR001494">
    <property type="entry name" value="Importin-beta_N"/>
</dbReference>
<name>A0A8S1LUE7_9CILI</name>
<dbReference type="GO" id="GO:0005634">
    <property type="term" value="C:nucleus"/>
    <property type="evidence" value="ECO:0007669"/>
    <property type="project" value="TreeGrafter"/>
</dbReference>
<dbReference type="AlphaFoldDB" id="A0A8S1LUE7"/>
<keyword evidence="4" id="KW-1185">Reference proteome</keyword>
<dbReference type="InterPro" id="IPR045065">
    <property type="entry name" value="XPO1/5"/>
</dbReference>
<comment type="similarity">
    <text evidence="1">Belongs to the exportin family.</text>
</comment>
<dbReference type="GO" id="GO:0005049">
    <property type="term" value="F:nuclear export signal receptor activity"/>
    <property type="evidence" value="ECO:0007669"/>
    <property type="project" value="InterPro"/>
</dbReference>
<dbReference type="PANTHER" id="PTHR11223">
    <property type="entry name" value="EXPORTIN 1/5"/>
    <property type="match status" value="1"/>
</dbReference>
<evidence type="ECO:0000313" key="3">
    <source>
        <dbReference type="EMBL" id="CAD8069912.1"/>
    </source>
</evidence>
<accession>A0A8S1LUE7</accession>
<dbReference type="GO" id="GO:0031267">
    <property type="term" value="F:small GTPase binding"/>
    <property type="evidence" value="ECO:0007669"/>
    <property type="project" value="InterPro"/>
</dbReference>
<dbReference type="InterPro" id="IPR041235">
    <property type="entry name" value="Exp1_repeat_2"/>
</dbReference>
<comment type="caution">
    <text evidence="3">The sequence shown here is derived from an EMBL/GenBank/DDBJ whole genome shotgun (WGS) entry which is preliminary data.</text>
</comment>
<sequence>MAEVDYNTLVQASQLLFDHSQPFNEQKAVALDLVTSGMRSSNIQIITACNKIWVDLQNDQFFWTMTDQVILLSKQNQTKFLALKVLEEQIKSKWNLIREESRQGLKGFILKQLLHFGAKDSHDSIEESLLNQINMIIIQILKHEWKTTWVSFIPEICELSKTDQNLCENNLKLLRLLSQEIFDYSKNQLTTHQIVELKSNLHKEFQIIFELCFFLVQTFVEKQNIKITLIKQTLETLYTYLSWIPFGFIFMTQLCEILIQLFDNNHFRNLSIRCLTEIVILKLDCIIFQYKFIADQQKMIIQQQKIGIIFEKILIKLRQVFPCDFGFLGERQRLRTTSNTQLQFFDDFCAILTQFFTGILNQHLDWLENISKTNPNVIQLVDYSLQYLIGFSQLPLEQNYKVCAEFWFDFTKRLLDQPIQLPKGNQIILNLYSNEMNPPSLQNNSYPRILCELRKIVVSKMAKPQEVLISIDETGQPIKEELQNTENNALYDLLKDLLINLAKLNWTSTKEIITQKLDKQVNQINQYLKRINNGVLKQFIEILQMISIKFKQKQNHIYLQILYQFIKIIFRWMDLNGHLIIQIVFVGQQVQFLDVYQNRMKNSF</sequence>
<dbReference type="Proteomes" id="UP000692954">
    <property type="component" value="Unassembled WGS sequence"/>
</dbReference>
<dbReference type="InterPro" id="IPR013598">
    <property type="entry name" value="Exportin-1/Importin-b-like"/>
</dbReference>
<dbReference type="GO" id="GO:0006611">
    <property type="term" value="P:protein export from nucleus"/>
    <property type="evidence" value="ECO:0007669"/>
    <property type="project" value="InterPro"/>
</dbReference>
<dbReference type="Pfam" id="PF08389">
    <property type="entry name" value="Xpo1"/>
    <property type="match status" value="1"/>
</dbReference>
<dbReference type="OrthoDB" id="27218at2759"/>
<proteinExistence type="inferred from homology"/>
<protein>
    <recommendedName>
        <fullName evidence="2">Importin N-terminal domain-containing protein</fullName>
    </recommendedName>
</protein>
<dbReference type="GO" id="GO:0005737">
    <property type="term" value="C:cytoplasm"/>
    <property type="evidence" value="ECO:0007669"/>
    <property type="project" value="TreeGrafter"/>
</dbReference>
<dbReference type="GO" id="GO:0000056">
    <property type="term" value="P:ribosomal small subunit export from nucleus"/>
    <property type="evidence" value="ECO:0007669"/>
    <property type="project" value="TreeGrafter"/>
</dbReference>
<evidence type="ECO:0000313" key="4">
    <source>
        <dbReference type="Proteomes" id="UP000692954"/>
    </source>
</evidence>
<dbReference type="GO" id="GO:0000055">
    <property type="term" value="P:ribosomal large subunit export from nucleus"/>
    <property type="evidence" value="ECO:0007669"/>
    <property type="project" value="TreeGrafter"/>
</dbReference>
<reference evidence="3" key="1">
    <citation type="submission" date="2021-01" db="EMBL/GenBank/DDBJ databases">
        <authorList>
            <consortium name="Genoscope - CEA"/>
            <person name="William W."/>
        </authorList>
    </citation>
    <scope>NUCLEOTIDE SEQUENCE</scope>
</reference>
<dbReference type="Pfam" id="PF03810">
    <property type="entry name" value="IBN_N"/>
    <property type="match status" value="1"/>
</dbReference>